<evidence type="ECO:0000256" key="4">
    <source>
        <dbReference type="ARBA" id="ARBA00038314"/>
    </source>
</evidence>
<evidence type="ECO:0000313" key="5">
    <source>
        <dbReference type="EMBL" id="KAJ7705364.1"/>
    </source>
</evidence>
<keyword evidence="6" id="KW-1185">Reference proteome</keyword>
<dbReference type="AlphaFoldDB" id="A0AAD7GUB7"/>
<dbReference type="PANTHER" id="PTHR35897">
    <property type="entry name" value="METHYLTRANSFERASE AUSD"/>
    <property type="match status" value="1"/>
</dbReference>
<organism evidence="5 6">
    <name type="scientific">Mycena rosella</name>
    <name type="common">Pink bonnet</name>
    <name type="synonym">Agaricus rosellus</name>
    <dbReference type="NCBI Taxonomy" id="1033263"/>
    <lineage>
        <taxon>Eukaryota</taxon>
        <taxon>Fungi</taxon>
        <taxon>Dikarya</taxon>
        <taxon>Basidiomycota</taxon>
        <taxon>Agaricomycotina</taxon>
        <taxon>Agaricomycetes</taxon>
        <taxon>Agaricomycetidae</taxon>
        <taxon>Agaricales</taxon>
        <taxon>Marasmiineae</taxon>
        <taxon>Mycenaceae</taxon>
        <taxon>Mycena</taxon>
    </lineage>
</organism>
<evidence type="ECO:0000313" key="6">
    <source>
        <dbReference type="Proteomes" id="UP001221757"/>
    </source>
</evidence>
<evidence type="ECO:0000256" key="3">
    <source>
        <dbReference type="ARBA" id="ARBA00022691"/>
    </source>
</evidence>
<evidence type="ECO:0000256" key="1">
    <source>
        <dbReference type="ARBA" id="ARBA00005179"/>
    </source>
</evidence>
<evidence type="ECO:0000256" key="2">
    <source>
        <dbReference type="ARBA" id="ARBA00022679"/>
    </source>
</evidence>
<dbReference type="InterPro" id="IPR051654">
    <property type="entry name" value="Meroterpenoid_MTases"/>
</dbReference>
<keyword evidence="2" id="KW-0808">Transferase</keyword>
<dbReference type="SUPFAM" id="SSF53335">
    <property type="entry name" value="S-adenosyl-L-methionine-dependent methyltransferases"/>
    <property type="match status" value="1"/>
</dbReference>
<dbReference type="InterPro" id="IPR029063">
    <property type="entry name" value="SAM-dependent_MTases_sf"/>
</dbReference>
<gene>
    <name evidence="5" type="ORF">B0H17DRAFT_666136</name>
</gene>
<comment type="caution">
    <text evidence="5">The sequence shown here is derived from an EMBL/GenBank/DDBJ whole genome shotgun (WGS) entry which is preliminary data.</text>
</comment>
<reference evidence="5" key="1">
    <citation type="submission" date="2023-03" db="EMBL/GenBank/DDBJ databases">
        <title>Massive genome expansion in bonnet fungi (Mycena s.s.) driven by repeated elements and novel gene families across ecological guilds.</title>
        <authorList>
            <consortium name="Lawrence Berkeley National Laboratory"/>
            <person name="Harder C.B."/>
            <person name="Miyauchi S."/>
            <person name="Viragh M."/>
            <person name="Kuo A."/>
            <person name="Thoen E."/>
            <person name="Andreopoulos B."/>
            <person name="Lu D."/>
            <person name="Skrede I."/>
            <person name="Drula E."/>
            <person name="Henrissat B."/>
            <person name="Morin E."/>
            <person name="Kohler A."/>
            <person name="Barry K."/>
            <person name="LaButti K."/>
            <person name="Morin E."/>
            <person name="Salamov A."/>
            <person name="Lipzen A."/>
            <person name="Mereny Z."/>
            <person name="Hegedus B."/>
            <person name="Baldrian P."/>
            <person name="Stursova M."/>
            <person name="Weitz H."/>
            <person name="Taylor A."/>
            <person name="Grigoriev I.V."/>
            <person name="Nagy L.G."/>
            <person name="Martin F."/>
            <person name="Kauserud H."/>
        </authorList>
    </citation>
    <scope>NUCLEOTIDE SEQUENCE</scope>
    <source>
        <strain evidence="5">CBHHK067</strain>
    </source>
</reference>
<proteinExistence type="inferred from homology"/>
<dbReference type="Gene3D" id="3.40.50.150">
    <property type="entry name" value="Vaccinia Virus protein VP39"/>
    <property type="match status" value="1"/>
</dbReference>
<sequence>MASLAPPLDESLYTTDDAEYPATDKAFIKDQTGINDPDELKRHIITVQTKAYNLFQYRCIYSFAFTQTRISRLPAYQHALSLGRERDGAILLDLGCCFGTDIRKVASDGFPVQNLIASDLRAEFWNLGHELFRSTPATCPIAFVAGDALDPDFLQPAAPAVSPPEAPAPPLASLTRLTPLRGHVAALHTSAVFHLFFEPEQLQLARAVASLLSPIPGSVIFGSHVGRSTKGMWQDPFPREENRRMFCHSPESWAEMWGEIFPAGTVQVDAQLKPRVSGADSDTGILMWSVTRL</sequence>
<dbReference type="Proteomes" id="UP001221757">
    <property type="component" value="Unassembled WGS sequence"/>
</dbReference>
<keyword evidence="3" id="KW-0949">S-adenosyl-L-methionine</keyword>
<comment type="pathway">
    <text evidence="1">Secondary metabolite biosynthesis.</text>
</comment>
<comment type="similarity">
    <text evidence="4">Belongs to the class I-like SAM-binding methyltransferase superfamily.</text>
</comment>
<dbReference type="GO" id="GO:0016740">
    <property type="term" value="F:transferase activity"/>
    <property type="evidence" value="ECO:0007669"/>
    <property type="project" value="UniProtKB-KW"/>
</dbReference>
<dbReference type="EMBL" id="JARKIE010000008">
    <property type="protein sequence ID" value="KAJ7705364.1"/>
    <property type="molecule type" value="Genomic_DNA"/>
</dbReference>
<dbReference type="PANTHER" id="PTHR35897:SF1">
    <property type="entry name" value="METHYLTRANSFERASE AUSD"/>
    <property type="match status" value="1"/>
</dbReference>
<name>A0AAD7GUB7_MYCRO</name>
<accession>A0AAD7GUB7</accession>
<evidence type="ECO:0008006" key="7">
    <source>
        <dbReference type="Google" id="ProtNLM"/>
    </source>
</evidence>
<protein>
    <recommendedName>
        <fullName evidence="7">Methyltransferase domain-containing protein</fullName>
    </recommendedName>
</protein>